<evidence type="ECO:0008006" key="4">
    <source>
        <dbReference type="Google" id="ProtNLM"/>
    </source>
</evidence>
<reference evidence="2 3" key="1">
    <citation type="submission" date="2018-06" db="EMBL/GenBank/DDBJ databases">
        <authorList>
            <consortium name="Pathogen Informatics"/>
            <person name="Doyle S."/>
        </authorList>
    </citation>
    <scope>NUCLEOTIDE SEQUENCE [LARGE SCALE GENOMIC DNA]</scope>
    <source>
        <strain evidence="2 3">NCTC12278</strain>
    </source>
</reference>
<evidence type="ECO:0000313" key="2">
    <source>
        <dbReference type="EMBL" id="SQF38962.1"/>
    </source>
</evidence>
<organism evidence="2 3">
    <name type="scientific">Streptococcus ferus</name>
    <dbReference type="NCBI Taxonomy" id="1345"/>
    <lineage>
        <taxon>Bacteria</taxon>
        <taxon>Bacillati</taxon>
        <taxon>Bacillota</taxon>
        <taxon>Bacilli</taxon>
        <taxon>Lactobacillales</taxon>
        <taxon>Streptococcaceae</taxon>
        <taxon>Streptococcus</taxon>
    </lineage>
</organism>
<dbReference type="EMBL" id="LS483343">
    <property type="protein sequence ID" value="SQF38962.1"/>
    <property type="molecule type" value="Genomic_DNA"/>
</dbReference>
<dbReference type="KEGG" id="sfer:NCTC12278_00057"/>
<feature type="chain" id="PRO_5016126455" description="Lipoprotein" evidence="1">
    <location>
        <begin position="24"/>
        <end position="202"/>
    </location>
</feature>
<accession>A0A2X3XX63</accession>
<dbReference type="RefSeq" id="WP_018031143.1">
    <property type="nucleotide sequence ID" value="NZ_JBCLUB010000006.1"/>
</dbReference>
<dbReference type="AlphaFoldDB" id="A0A2X3XX63"/>
<evidence type="ECO:0000256" key="1">
    <source>
        <dbReference type="SAM" id="SignalP"/>
    </source>
</evidence>
<keyword evidence="3" id="KW-1185">Reference proteome</keyword>
<evidence type="ECO:0000313" key="3">
    <source>
        <dbReference type="Proteomes" id="UP000249495"/>
    </source>
</evidence>
<dbReference type="PROSITE" id="PS51257">
    <property type="entry name" value="PROKAR_LIPOPROTEIN"/>
    <property type="match status" value="1"/>
</dbReference>
<feature type="signal peptide" evidence="1">
    <location>
        <begin position="1"/>
        <end position="23"/>
    </location>
</feature>
<dbReference type="STRING" id="1123303.GCA_000372425_01847"/>
<sequence>MKVKRSLLLLPLLLILTGCGSYSTNSKNSTSSKELSGSSETQLPIQKKYPEYTDDIITVFNEIDLNPEDYIPEDTSGSKVNFISESATLTNNYKNMTVDNLNTTFSDTSISAKSIFEKLGRPDVVWINDDLRADGKTTYNVEVWWNETEDTSVDGSDYITMNWPLTDSDAVKSVFGVPSDVPDGANSQSIVELGEFKGASAN</sequence>
<dbReference type="Proteomes" id="UP000249495">
    <property type="component" value="Chromosome 1"/>
</dbReference>
<name>A0A2X3XX63_9STRE</name>
<keyword evidence="1" id="KW-0732">Signal</keyword>
<proteinExistence type="predicted"/>
<gene>
    <name evidence="2" type="ORF">NCTC12278_00057</name>
</gene>
<protein>
    <recommendedName>
        <fullName evidence="4">Lipoprotein</fullName>
    </recommendedName>
</protein>